<name>A0A183E3K6_9BILA</name>
<dbReference type="Proteomes" id="UP000271098">
    <property type="component" value="Unassembled WGS sequence"/>
</dbReference>
<keyword evidence="2" id="KW-1185">Reference proteome</keyword>
<evidence type="ECO:0000313" key="1">
    <source>
        <dbReference type="EMBL" id="VDN26212.1"/>
    </source>
</evidence>
<reference evidence="3" key="1">
    <citation type="submission" date="2016-06" db="UniProtKB">
        <authorList>
            <consortium name="WormBaseParasite"/>
        </authorList>
    </citation>
    <scope>IDENTIFICATION</scope>
</reference>
<gene>
    <name evidence="1" type="ORF">GPUH_LOCUS15547</name>
</gene>
<organism evidence="3">
    <name type="scientific">Gongylonema pulchrum</name>
    <dbReference type="NCBI Taxonomy" id="637853"/>
    <lineage>
        <taxon>Eukaryota</taxon>
        <taxon>Metazoa</taxon>
        <taxon>Ecdysozoa</taxon>
        <taxon>Nematoda</taxon>
        <taxon>Chromadorea</taxon>
        <taxon>Rhabditida</taxon>
        <taxon>Spirurina</taxon>
        <taxon>Spiruromorpha</taxon>
        <taxon>Spiruroidea</taxon>
        <taxon>Gongylonematidae</taxon>
        <taxon>Gongylonema</taxon>
    </lineage>
</organism>
<accession>A0A183E3K6</accession>
<dbReference type="EMBL" id="UYRT01082599">
    <property type="protein sequence ID" value="VDN26212.1"/>
    <property type="molecule type" value="Genomic_DNA"/>
</dbReference>
<evidence type="ECO:0000313" key="2">
    <source>
        <dbReference type="Proteomes" id="UP000271098"/>
    </source>
</evidence>
<sequence length="82" mass="9158">MYIVLEPERPHLEESGVGDDFISLVLTPGQFDKNEERPVGSSLYVKYRRAGDDEWETIIPRGKYVFLPVSSSSVVISAGKSI</sequence>
<evidence type="ECO:0000313" key="3">
    <source>
        <dbReference type="WBParaSite" id="GPUH_0001556801-mRNA-1"/>
    </source>
</evidence>
<proteinExistence type="predicted"/>
<dbReference type="AlphaFoldDB" id="A0A183E3K6"/>
<dbReference type="WBParaSite" id="GPUH_0001556801-mRNA-1">
    <property type="protein sequence ID" value="GPUH_0001556801-mRNA-1"/>
    <property type="gene ID" value="GPUH_0001556801"/>
</dbReference>
<protein>
    <submittedName>
        <fullName evidence="3">FAD-binding FR-type domain-containing protein</fullName>
    </submittedName>
</protein>
<reference evidence="1 2" key="2">
    <citation type="submission" date="2018-11" db="EMBL/GenBank/DDBJ databases">
        <authorList>
            <consortium name="Pathogen Informatics"/>
        </authorList>
    </citation>
    <scope>NUCLEOTIDE SEQUENCE [LARGE SCALE GENOMIC DNA]</scope>
</reference>